<evidence type="ECO:0000313" key="1">
    <source>
        <dbReference type="EMBL" id="TKR93822.1"/>
    </source>
</evidence>
<dbReference type="AlphaFoldDB" id="A0A4U5PBV3"/>
<comment type="caution">
    <text evidence="1">The sequence shown here is derived from an EMBL/GenBank/DDBJ whole genome shotgun (WGS) entry which is preliminary data.</text>
</comment>
<reference evidence="1 2" key="2">
    <citation type="journal article" date="2019" name="G3 (Bethesda)">
        <title>Hybrid Assembly of the Genome of the Entomopathogenic Nematode Steinernema carpocapsae Identifies the X-Chromosome.</title>
        <authorList>
            <person name="Serra L."/>
            <person name="Macchietto M."/>
            <person name="Macias-Munoz A."/>
            <person name="McGill C.J."/>
            <person name="Rodriguez I.M."/>
            <person name="Rodriguez B."/>
            <person name="Murad R."/>
            <person name="Mortazavi A."/>
        </authorList>
    </citation>
    <scope>NUCLEOTIDE SEQUENCE [LARGE SCALE GENOMIC DNA]</scope>
    <source>
        <strain evidence="1 2">ALL</strain>
    </source>
</reference>
<proteinExistence type="predicted"/>
<name>A0A4U5PBV3_STECR</name>
<sequence>MDLIVYSGVAKAAKRTTDRSLEGNLQMTPTRHAQDEAYPKLAFVSPTSPPGRKDLASFVAVSLAGSGQSTAFALLEIRNSSIFQCSLQ</sequence>
<gene>
    <name evidence="1" type="ORF">L596_008204</name>
</gene>
<evidence type="ECO:0000313" key="2">
    <source>
        <dbReference type="Proteomes" id="UP000298663"/>
    </source>
</evidence>
<protein>
    <submittedName>
        <fullName evidence="1">Uncharacterized protein</fullName>
    </submittedName>
</protein>
<keyword evidence="2" id="KW-1185">Reference proteome</keyword>
<dbReference type="EMBL" id="AZBU02000002">
    <property type="protein sequence ID" value="TKR93822.1"/>
    <property type="molecule type" value="Genomic_DNA"/>
</dbReference>
<organism evidence="1 2">
    <name type="scientific">Steinernema carpocapsae</name>
    <name type="common">Entomopathogenic nematode</name>
    <dbReference type="NCBI Taxonomy" id="34508"/>
    <lineage>
        <taxon>Eukaryota</taxon>
        <taxon>Metazoa</taxon>
        <taxon>Ecdysozoa</taxon>
        <taxon>Nematoda</taxon>
        <taxon>Chromadorea</taxon>
        <taxon>Rhabditida</taxon>
        <taxon>Tylenchina</taxon>
        <taxon>Panagrolaimomorpha</taxon>
        <taxon>Strongyloidoidea</taxon>
        <taxon>Steinernematidae</taxon>
        <taxon>Steinernema</taxon>
    </lineage>
</organism>
<accession>A0A4U5PBV3</accession>
<reference evidence="1 2" key="1">
    <citation type="journal article" date="2015" name="Genome Biol.">
        <title>Comparative genomics of Steinernema reveals deeply conserved gene regulatory networks.</title>
        <authorList>
            <person name="Dillman A.R."/>
            <person name="Macchietto M."/>
            <person name="Porter C.F."/>
            <person name="Rogers A."/>
            <person name="Williams B."/>
            <person name="Antoshechkin I."/>
            <person name="Lee M.M."/>
            <person name="Goodwin Z."/>
            <person name="Lu X."/>
            <person name="Lewis E.E."/>
            <person name="Goodrich-Blair H."/>
            <person name="Stock S.P."/>
            <person name="Adams B.J."/>
            <person name="Sternberg P.W."/>
            <person name="Mortazavi A."/>
        </authorList>
    </citation>
    <scope>NUCLEOTIDE SEQUENCE [LARGE SCALE GENOMIC DNA]</scope>
    <source>
        <strain evidence="1 2">ALL</strain>
    </source>
</reference>
<dbReference type="Proteomes" id="UP000298663">
    <property type="component" value="Unassembled WGS sequence"/>
</dbReference>